<dbReference type="Gene3D" id="3.30.160.60">
    <property type="entry name" value="Classic Zinc Finger"/>
    <property type="match status" value="4"/>
</dbReference>
<evidence type="ECO:0000256" key="7">
    <source>
        <dbReference type="ARBA" id="ARBA00023242"/>
    </source>
</evidence>
<dbReference type="SUPFAM" id="SSF57667">
    <property type="entry name" value="beta-beta-alpha zinc fingers"/>
    <property type="match status" value="2"/>
</dbReference>
<gene>
    <name evidence="11" type="ORF">DUI87_27262</name>
</gene>
<dbReference type="Proteomes" id="UP000269221">
    <property type="component" value="Unassembled WGS sequence"/>
</dbReference>
<protein>
    <recommendedName>
        <fullName evidence="10">C2H2-type domain-containing protein</fullName>
    </recommendedName>
</protein>
<keyword evidence="6" id="KW-0238">DNA-binding</keyword>
<comment type="subcellular location">
    <subcellularLocation>
        <location evidence="1">Nucleus</location>
    </subcellularLocation>
</comment>
<feature type="region of interest" description="Disordered" evidence="9">
    <location>
        <begin position="197"/>
        <end position="231"/>
    </location>
</feature>
<sequence length="427" mass="47564">MTTRGDPDNIPKCCCCPAPCGLSQSRVGRVVGAGETLPSGVPPLSPASAKAEQQRQRRQERGACEASGNYKAEQKRHCVPASTTTAKFTRESVANILVEHDMDYPEALAHNHFKTLEDAEGKFSVCLSCHNDPSKPVVEGDLDYQPKFRMEPLGDAEEMKEETVVTTTFSRGSSGTMAASAAGREAMPGTVTGVKPVVEGDLDSQPMTKTETLGDAEDKELSMETREDKSPQQILVEEAVLSSSMVQESDGEEQPLRFHRRRGCKSRSRGSEEERATLCQEEERPFHCPNCRKGFNRSCNLDRHRCIHTRERPHECEECGMSFRVRAHLICHQRIHTGERHYKCGEYGMSFRISFNLTQHQNIHTGEKPYKCGECGKSFSQSSSLIVHRTIHTGERPYKCSVWEGILDQQQSPPSPADSQREALPLP</sequence>
<dbReference type="SMART" id="SM00355">
    <property type="entry name" value="ZnF_C2H2"/>
    <property type="match status" value="4"/>
</dbReference>
<proteinExistence type="predicted"/>
<dbReference type="GO" id="GO:0000981">
    <property type="term" value="F:DNA-binding transcription factor activity, RNA polymerase II-specific"/>
    <property type="evidence" value="ECO:0007669"/>
    <property type="project" value="TreeGrafter"/>
</dbReference>
<evidence type="ECO:0000256" key="3">
    <source>
        <dbReference type="ARBA" id="ARBA00022737"/>
    </source>
</evidence>
<dbReference type="InterPro" id="IPR013087">
    <property type="entry name" value="Znf_C2H2_type"/>
</dbReference>
<dbReference type="PROSITE" id="PS00028">
    <property type="entry name" value="ZINC_FINGER_C2H2_1"/>
    <property type="match status" value="3"/>
</dbReference>
<evidence type="ECO:0000256" key="2">
    <source>
        <dbReference type="ARBA" id="ARBA00022723"/>
    </source>
</evidence>
<reference evidence="11 12" key="1">
    <citation type="submission" date="2018-07" db="EMBL/GenBank/DDBJ databases">
        <title>A high quality draft genome assembly of the barn swallow (H. rustica rustica).</title>
        <authorList>
            <person name="Formenti G."/>
            <person name="Chiara M."/>
            <person name="Poveda L."/>
            <person name="Francoijs K.-J."/>
            <person name="Bonisoli-Alquati A."/>
            <person name="Canova L."/>
            <person name="Gianfranceschi L."/>
            <person name="Horner D.S."/>
            <person name="Saino N."/>
        </authorList>
    </citation>
    <scope>NUCLEOTIDE SEQUENCE [LARGE SCALE GENOMIC DNA]</scope>
    <source>
        <strain evidence="11">Chelidonia</strain>
        <tissue evidence="11">Blood</tissue>
    </source>
</reference>
<dbReference type="FunFam" id="3.30.160.60:FF:002090">
    <property type="entry name" value="Zinc finger protein 473"/>
    <property type="match status" value="1"/>
</dbReference>
<evidence type="ECO:0000256" key="8">
    <source>
        <dbReference type="PROSITE-ProRule" id="PRU00042"/>
    </source>
</evidence>
<evidence type="ECO:0000313" key="11">
    <source>
        <dbReference type="EMBL" id="RMB96200.1"/>
    </source>
</evidence>
<dbReference type="PANTHER" id="PTHR23226">
    <property type="entry name" value="ZINC FINGER AND SCAN DOMAIN-CONTAINING"/>
    <property type="match status" value="1"/>
</dbReference>
<feature type="compositionally biased region" description="Basic and acidic residues" evidence="9">
    <location>
        <begin position="52"/>
        <end position="63"/>
    </location>
</feature>
<evidence type="ECO:0000256" key="4">
    <source>
        <dbReference type="ARBA" id="ARBA00022771"/>
    </source>
</evidence>
<evidence type="ECO:0000313" key="12">
    <source>
        <dbReference type="Proteomes" id="UP000269221"/>
    </source>
</evidence>
<evidence type="ECO:0000256" key="1">
    <source>
        <dbReference type="ARBA" id="ARBA00004123"/>
    </source>
</evidence>
<dbReference type="STRING" id="333673.A0A3M0J7E9"/>
<feature type="region of interest" description="Disordered" evidence="9">
    <location>
        <begin position="167"/>
        <end position="186"/>
    </location>
</feature>
<dbReference type="GO" id="GO:0008270">
    <property type="term" value="F:zinc ion binding"/>
    <property type="evidence" value="ECO:0007669"/>
    <property type="project" value="UniProtKB-KW"/>
</dbReference>
<keyword evidence="3" id="KW-0677">Repeat</keyword>
<feature type="domain" description="C2H2-type" evidence="10">
    <location>
        <begin position="314"/>
        <end position="341"/>
    </location>
</feature>
<dbReference type="GO" id="GO:0000978">
    <property type="term" value="F:RNA polymerase II cis-regulatory region sequence-specific DNA binding"/>
    <property type="evidence" value="ECO:0007669"/>
    <property type="project" value="TreeGrafter"/>
</dbReference>
<dbReference type="OrthoDB" id="9439903at2759"/>
<feature type="compositionally biased region" description="Low complexity" evidence="9">
    <location>
        <begin position="167"/>
        <end position="183"/>
    </location>
</feature>
<keyword evidence="2" id="KW-0479">Metal-binding</keyword>
<dbReference type="PANTHER" id="PTHR23226:SF416">
    <property type="entry name" value="FI01424P"/>
    <property type="match status" value="1"/>
</dbReference>
<keyword evidence="4 8" id="KW-0863">Zinc-finger</keyword>
<dbReference type="Pfam" id="PF00096">
    <property type="entry name" value="zf-C2H2"/>
    <property type="match status" value="1"/>
</dbReference>
<dbReference type="FunFam" id="3.30.160.60:FF:000446">
    <property type="entry name" value="Zinc finger protein"/>
    <property type="match status" value="1"/>
</dbReference>
<dbReference type="AlphaFoldDB" id="A0A3M0J7E9"/>
<accession>A0A3M0J7E9</accession>
<dbReference type="InterPro" id="IPR036236">
    <property type="entry name" value="Znf_C2H2_sf"/>
</dbReference>
<keyword evidence="5" id="KW-0862">Zinc</keyword>
<evidence type="ECO:0000256" key="6">
    <source>
        <dbReference type="ARBA" id="ARBA00023125"/>
    </source>
</evidence>
<dbReference type="FunFam" id="3.30.160.60:FF:000176">
    <property type="entry name" value="zinc finger protein 70"/>
    <property type="match status" value="1"/>
</dbReference>
<dbReference type="FunFam" id="3.30.160.60:FF:002343">
    <property type="entry name" value="Zinc finger protein 33A"/>
    <property type="match status" value="1"/>
</dbReference>
<evidence type="ECO:0000256" key="5">
    <source>
        <dbReference type="ARBA" id="ARBA00022833"/>
    </source>
</evidence>
<feature type="compositionally biased region" description="Basic and acidic residues" evidence="9">
    <location>
        <begin position="219"/>
        <end position="230"/>
    </location>
</feature>
<evidence type="ECO:0000259" key="10">
    <source>
        <dbReference type="PROSITE" id="PS50157"/>
    </source>
</evidence>
<feature type="domain" description="C2H2-type" evidence="10">
    <location>
        <begin position="342"/>
        <end position="369"/>
    </location>
</feature>
<dbReference type="EMBL" id="QRBI01000178">
    <property type="protein sequence ID" value="RMB96200.1"/>
    <property type="molecule type" value="Genomic_DNA"/>
</dbReference>
<feature type="domain" description="C2H2-type" evidence="10">
    <location>
        <begin position="286"/>
        <end position="313"/>
    </location>
</feature>
<keyword evidence="12" id="KW-1185">Reference proteome</keyword>
<feature type="region of interest" description="Disordered" evidence="9">
    <location>
        <begin position="408"/>
        <end position="427"/>
    </location>
</feature>
<feature type="region of interest" description="Disordered" evidence="9">
    <location>
        <begin position="33"/>
        <end position="68"/>
    </location>
</feature>
<name>A0A3M0J7E9_HIRRU</name>
<keyword evidence="7" id="KW-0539">Nucleus</keyword>
<dbReference type="PROSITE" id="PS50157">
    <property type="entry name" value="ZINC_FINGER_C2H2_2"/>
    <property type="match status" value="4"/>
</dbReference>
<evidence type="ECO:0000256" key="9">
    <source>
        <dbReference type="SAM" id="MobiDB-lite"/>
    </source>
</evidence>
<organism evidence="11 12">
    <name type="scientific">Hirundo rustica rustica</name>
    <dbReference type="NCBI Taxonomy" id="333673"/>
    <lineage>
        <taxon>Eukaryota</taxon>
        <taxon>Metazoa</taxon>
        <taxon>Chordata</taxon>
        <taxon>Craniata</taxon>
        <taxon>Vertebrata</taxon>
        <taxon>Euteleostomi</taxon>
        <taxon>Archelosauria</taxon>
        <taxon>Archosauria</taxon>
        <taxon>Dinosauria</taxon>
        <taxon>Saurischia</taxon>
        <taxon>Theropoda</taxon>
        <taxon>Coelurosauria</taxon>
        <taxon>Aves</taxon>
        <taxon>Neognathae</taxon>
        <taxon>Neoaves</taxon>
        <taxon>Telluraves</taxon>
        <taxon>Australaves</taxon>
        <taxon>Passeriformes</taxon>
        <taxon>Sylvioidea</taxon>
        <taxon>Hirundinidae</taxon>
        <taxon>Hirundo</taxon>
    </lineage>
</organism>
<feature type="domain" description="C2H2-type" evidence="10">
    <location>
        <begin position="370"/>
        <end position="397"/>
    </location>
</feature>
<comment type="caution">
    <text evidence="11">The sequence shown here is derived from an EMBL/GenBank/DDBJ whole genome shotgun (WGS) entry which is preliminary data.</text>
</comment>
<dbReference type="GO" id="GO:0031981">
    <property type="term" value="C:nuclear lumen"/>
    <property type="evidence" value="ECO:0007669"/>
    <property type="project" value="UniProtKB-ARBA"/>
</dbReference>